<dbReference type="Proteomes" id="UP000011135">
    <property type="component" value="Unassembled WGS sequence"/>
</dbReference>
<evidence type="ECO:0000256" key="1">
    <source>
        <dbReference type="SAM" id="Phobius"/>
    </source>
</evidence>
<dbReference type="AlphaFoldDB" id="L8JTB2"/>
<dbReference type="EMBL" id="AMZN01000050">
    <property type="protein sequence ID" value="ELR70724.1"/>
    <property type="molecule type" value="Genomic_DNA"/>
</dbReference>
<name>L8JTB2_9BACT</name>
<evidence type="ECO:0008006" key="4">
    <source>
        <dbReference type="Google" id="ProtNLM"/>
    </source>
</evidence>
<dbReference type="STRING" id="1237149.C900_03497"/>
<dbReference type="OrthoDB" id="195456at2"/>
<dbReference type="Pfam" id="PF11138">
    <property type="entry name" value="DUF2911"/>
    <property type="match status" value="1"/>
</dbReference>
<feature type="transmembrane region" description="Helical" evidence="1">
    <location>
        <begin position="5"/>
        <end position="25"/>
    </location>
</feature>
<dbReference type="InterPro" id="IPR021314">
    <property type="entry name" value="DUF2911"/>
</dbReference>
<reference evidence="2 3" key="1">
    <citation type="submission" date="2012-12" db="EMBL/GenBank/DDBJ databases">
        <title>Genome assembly of Fulvivirga imtechensis AK7.</title>
        <authorList>
            <person name="Nupur N."/>
            <person name="Khatri I."/>
            <person name="Kumar R."/>
            <person name="Subramanian S."/>
            <person name="Pinnaka A."/>
        </authorList>
    </citation>
    <scope>NUCLEOTIDE SEQUENCE [LARGE SCALE GENOMIC DNA]</scope>
    <source>
        <strain evidence="2 3">AK7</strain>
    </source>
</reference>
<organism evidence="2 3">
    <name type="scientific">Fulvivirga imtechensis AK7</name>
    <dbReference type="NCBI Taxonomy" id="1237149"/>
    <lineage>
        <taxon>Bacteria</taxon>
        <taxon>Pseudomonadati</taxon>
        <taxon>Bacteroidota</taxon>
        <taxon>Cytophagia</taxon>
        <taxon>Cytophagales</taxon>
        <taxon>Fulvivirgaceae</taxon>
        <taxon>Fulvivirga</taxon>
    </lineage>
</organism>
<keyword evidence="3" id="KW-1185">Reference proteome</keyword>
<dbReference type="eggNOG" id="COG0457">
    <property type="taxonomic scope" value="Bacteria"/>
</dbReference>
<comment type="caution">
    <text evidence="2">The sequence shown here is derived from an EMBL/GenBank/DDBJ whole genome shotgun (WGS) entry which is preliminary data.</text>
</comment>
<protein>
    <recommendedName>
        <fullName evidence="4">DUF2911 domain-containing protein</fullName>
    </recommendedName>
</protein>
<keyword evidence="1" id="KW-0472">Membrane</keyword>
<proteinExistence type="predicted"/>
<evidence type="ECO:0000313" key="2">
    <source>
        <dbReference type="EMBL" id="ELR70724.1"/>
    </source>
</evidence>
<dbReference type="PATRIC" id="fig|1237149.3.peg.3258"/>
<keyword evidence="1" id="KW-0812">Transmembrane</keyword>
<sequence length="184" mass="20808">MRKIIVVGGIIVAVIVIGMAGMRFYTKSFSPQDTAIYQGEHVAIKVDYSRPYKKDREIFGGLVPYGEVWRTGANETTTFTTNKDLRIGNKLLKAGSYSLFTIPGPDTWTVIFNQETGQWGVSPFSGRANRDPEKDVLTMEIPSIQTKSLFEQFTISFERMGKEIEMILMWDHTLIVVPIYVAEN</sequence>
<accession>L8JTB2</accession>
<gene>
    <name evidence="2" type="ORF">C900_03497</name>
</gene>
<keyword evidence="1" id="KW-1133">Transmembrane helix</keyword>
<evidence type="ECO:0000313" key="3">
    <source>
        <dbReference type="Proteomes" id="UP000011135"/>
    </source>
</evidence>
<dbReference type="RefSeq" id="WP_009580873.1">
    <property type="nucleotide sequence ID" value="NZ_AMZN01000050.1"/>
</dbReference>